<dbReference type="Pfam" id="PF03151">
    <property type="entry name" value="TPT"/>
    <property type="match status" value="1"/>
</dbReference>
<dbReference type="GeneID" id="23611807"/>
<dbReference type="KEGG" id="apro:F751_0416"/>
<organism evidence="7 9">
    <name type="scientific">Auxenochlorella protothecoides</name>
    <name type="common">Green microalga</name>
    <name type="synonym">Chlorella protothecoides</name>
    <dbReference type="NCBI Taxonomy" id="3075"/>
    <lineage>
        <taxon>Eukaryota</taxon>
        <taxon>Viridiplantae</taxon>
        <taxon>Chlorophyta</taxon>
        <taxon>core chlorophytes</taxon>
        <taxon>Trebouxiophyceae</taxon>
        <taxon>Chlorellales</taxon>
        <taxon>Chlorellaceae</taxon>
        <taxon>Auxenochlorella</taxon>
    </lineage>
</organism>
<evidence type="ECO:0000259" key="6">
    <source>
        <dbReference type="Pfam" id="PF03151"/>
    </source>
</evidence>
<feature type="transmembrane region" description="Helical" evidence="5">
    <location>
        <begin position="206"/>
        <end position="227"/>
    </location>
</feature>
<evidence type="ECO:0000256" key="3">
    <source>
        <dbReference type="ARBA" id="ARBA00022989"/>
    </source>
</evidence>
<feature type="transmembrane region" description="Helical" evidence="5">
    <location>
        <begin position="82"/>
        <end position="99"/>
    </location>
</feature>
<evidence type="ECO:0000313" key="8">
    <source>
        <dbReference type="EMBL" id="RMZ54193.1"/>
    </source>
</evidence>
<dbReference type="EMBL" id="QOKY01000183">
    <property type="protein sequence ID" value="RMZ54193.1"/>
    <property type="molecule type" value="Genomic_DNA"/>
</dbReference>
<evidence type="ECO:0000256" key="4">
    <source>
        <dbReference type="ARBA" id="ARBA00023136"/>
    </source>
</evidence>
<accession>A0A087SBC8</accession>
<evidence type="ECO:0000313" key="7">
    <source>
        <dbReference type="EMBL" id="KFM23032.1"/>
    </source>
</evidence>
<evidence type="ECO:0000313" key="9">
    <source>
        <dbReference type="Proteomes" id="UP000028924"/>
    </source>
</evidence>
<reference evidence="8" key="3">
    <citation type="submission" date="2018-10" db="EMBL/GenBank/DDBJ databases">
        <authorList>
            <person name="Hovde B."/>
            <person name="Zhang X."/>
        </authorList>
    </citation>
    <scope>NUCLEOTIDE SEQUENCE [LARGE SCALE GENOMIC DNA]</scope>
    <source>
        <strain evidence="8">UTEX 25</strain>
    </source>
</reference>
<evidence type="ECO:0000256" key="1">
    <source>
        <dbReference type="ARBA" id="ARBA00004141"/>
    </source>
</evidence>
<dbReference type="SUPFAM" id="SSF103481">
    <property type="entry name" value="Multidrug resistance efflux transporter EmrE"/>
    <property type="match status" value="1"/>
</dbReference>
<dbReference type="InterPro" id="IPR050186">
    <property type="entry name" value="TPT_transporter"/>
</dbReference>
<keyword evidence="2 5" id="KW-0812">Transmembrane</keyword>
<feature type="transmembrane region" description="Helical" evidence="5">
    <location>
        <begin position="176"/>
        <end position="194"/>
    </location>
</feature>
<feature type="domain" description="Sugar phosphate transporter" evidence="6">
    <location>
        <begin position="7"/>
        <end position="249"/>
    </location>
</feature>
<comment type="subcellular location">
    <subcellularLocation>
        <location evidence="1">Membrane</location>
        <topology evidence="1">Multi-pass membrane protein</topology>
    </subcellularLocation>
</comment>
<name>A0A087SBC8_AUXPR</name>
<dbReference type="OrthoDB" id="5547497at2759"/>
<evidence type="ECO:0000256" key="5">
    <source>
        <dbReference type="SAM" id="Phobius"/>
    </source>
</evidence>
<evidence type="ECO:0000313" key="10">
    <source>
        <dbReference type="Proteomes" id="UP000279271"/>
    </source>
</evidence>
<reference evidence="10" key="2">
    <citation type="journal article" date="2018" name="Algal Res.">
        <title>Characterization of plant carbon substrate utilization by Auxenochlorella protothecoides.</title>
        <authorList>
            <person name="Vogler B.W."/>
            <person name="Starkenburg S.R."/>
            <person name="Sudasinghe N."/>
            <person name="Schambach J.Y."/>
            <person name="Rollin J.A."/>
            <person name="Pattathil S."/>
            <person name="Barry A.N."/>
        </authorList>
    </citation>
    <scope>NUCLEOTIDE SEQUENCE [LARGE SCALE GENOMIC DNA]</scope>
    <source>
        <strain evidence="10">UTEX 25</strain>
    </source>
</reference>
<reference evidence="8" key="4">
    <citation type="submission" date="2018-11" db="EMBL/GenBank/DDBJ databases">
        <title>Characterization of plant carbon substrate utilization by Auxenochlorella protothecoides.</title>
        <authorList>
            <person name="Vogler B.W."/>
            <person name="Starkenburg S.R."/>
            <person name="Sudasinghe N."/>
            <person name="Schambach J.Y."/>
            <person name="Rollin J.A."/>
            <person name="Pattathil S."/>
            <person name="Barry A.N."/>
        </authorList>
    </citation>
    <scope>NUCLEOTIDE SEQUENCE [LARGE SCALE GENOMIC DNA]</scope>
    <source>
        <strain evidence="8">UTEX 25</strain>
    </source>
</reference>
<proteinExistence type="predicted"/>
<keyword evidence="9" id="KW-1185">Reference proteome</keyword>
<dbReference type="EMBL" id="KL662086">
    <property type="protein sequence ID" value="KFM23032.1"/>
    <property type="molecule type" value="Genomic_DNA"/>
</dbReference>
<feature type="transmembrane region" description="Helical" evidence="5">
    <location>
        <begin position="29"/>
        <end position="49"/>
    </location>
</feature>
<dbReference type="InterPro" id="IPR037185">
    <property type="entry name" value="EmrE-like"/>
</dbReference>
<dbReference type="InterPro" id="IPR004853">
    <property type="entry name" value="Sugar_P_trans_dom"/>
</dbReference>
<protein>
    <submittedName>
        <fullName evidence="7">UDP-galactose transporter 2</fullName>
    </submittedName>
</protein>
<dbReference type="Proteomes" id="UP000028924">
    <property type="component" value="Unassembled WGS sequence"/>
</dbReference>
<feature type="transmembrane region" description="Helical" evidence="5">
    <location>
        <begin position="105"/>
        <end position="127"/>
    </location>
</feature>
<keyword evidence="4 5" id="KW-0472">Membrane</keyword>
<evidence type="ECO:0000256" key="2">
    <source>
        <dbReference type="ARBA" id="ARBA00022692"/>
    </source>
</evidence>
<dbReference type="PANTHER" id="PTHR11132">
    <property type="entry name" value="SOLUTE CARRIER FAMILY 35"/>
    <property type="match status" value="1"/>
</dbReference>
<gene>
    <name evidence="8" type="ORF">APUTEX25_005349</name>
    <name evidence="7" type="ORF">F751_0416</name>
</gene>
<dbReference type="Proteomes" id="UP000279271">
    <property type="component" value="Unassembled WGS sequence"/>
</dbReference>
<feature type="transmembrane region" description="Helical" evidence="5">
    <location>
        <begin position="55"/>
        <end position="73"/>
    </location>
</feature>
<reference evidence="7 9" key="1">
    <citation type="journal article" date="2014" name="BMC Genomics">
        <title>Oil accumulation mechanisms of the oleaginous microalga Chlorella protothecoides revealed through its genome, transcriptomes, and proteomes.</title>
        <authorList>
            <person name="Gao C."/>
            <person name="Wang Y."/>
            <person name="Shen Y."/>
            <person name="Yan D."/>
            <person name="He X."/>
            <person name="Dai J."/>
            <person name="Wu Q."/>
        </authorList>
    </citation>
    <scope>NUCLEOTIDE SEQUENCE [LARGE SCALE GENOMIC DNA]</scope>
    <source>
        <strain evidence="7 9">0710</strain>
    </source>
</reference>
<dbReference type="AlphaFoldDB" id="A0A087SBC8"/>
<keyword evidence="3 5" id="KW-1133">Transmembrane helix</keyword>
<dbReference type="RefSeq" id="XP_011395902.1">
    <property type="nucleotide sequence ID" value="XM_011397600.1"/>
</dbReference>
<dbReference type="eggNOG" id="KOG1441">
    <property type="taxonomic scope" value="Eukaryota"/>
</dbReference>
<dbReference type="GO" id="GO:0016020">
    <property type="term" value="C:membrane"/>
    <property type="evidence" value="ECO:0007669"/>
    <property type="project" value="UniProtKB-SubCell"/>
</dbReference>
<sequence length="309" mass="32926">MHFLFCTFSVWVTQGLGLVKRTSIPKRDVLLFALVADISILALNLSLMINTVSFYQIAKLLIIPFVCFVEWFYMGRTFTREVATTILVVIIGVAIVTVEDLRLKISVTGACIAGVSVVSSGLQQIFVRSLQQKHGLSSHELLSNTAPAQAWTLLVVGPFVDKVVSGGWVFHYTLTHGALVWLIGSCILAVLVNITQFMCLGRFSAVSFQVLGHSKTVMVLLGGWLFLGDELSPRKLLGMTLAVAGMVWYGKASAAAPVPASKRAVSPAPLGLGGDAEGAGGPLLGRARSVSGDGRITVGPVAGKMRDVV</sequence>